<feature type="region of interest" description="Disordered" evidence="1">
    <location>
        <begin position="252"/>
        <end position="288"/>
    </location>
</feature>
<proteinExistence type="predicted"/>
<gene>
    <name evidence="2" type="ORF">JKP88DRAFT_244863</name>
</gene>
<keyword evidence="3" id="KW-1185">Reference proteome</keyword>
<dbReference type="AlphaFoldDB" id="A0A835Z098"/>
<accession>A0A835Z098</accession>
<dbReference type="Proteomes" id="UP000664859">
    <property type="component" value="Unassembled WGS sequence"/>
</dbReference>
<dbReference type="InterPro" id="IPR011335">
    <property type="entry name" value="Restrct_endonuc-II-like"/>
</dbReference>
<evidence type="ECO:0000256" key="1">
    <source>
        <dbReference type="SAM" id="MobiDB-lite"/>
    </source>
</evidence>
<dbReference type="InterPro" id="IPR011604">
    <property type="entry name" value="PDDEXK-like_dom_sf"/>
</dbReference>
<dbReference type="GO" id="GO:0006281">
    <property type="term" value="P:DNA repair"/>
    <property type="evidence" value="ECO:0007669"/>
    <property type="project" value="UniProtKB-ARBA"/>
</dbReference>
<dbReference type="OrthoDB" id="448923at2759"/>
<protein>
    <submittedName>
        <fullName evidence="2">FirrV-1-A45</fullName>
    </submittedName>
</protein>
<evidence type="ECO:0000313" key="3">
    <source>
        <dbReference type="Proteomes" id="UP000664859"/>
    </source>
</evidence>
<dbReference type="Gene3D" id="3.90.320.10">
    <property type="match status" value="1"/>
</dbReference>
<reference evidence="2" key="1">
    <citation type="submission" date="2021-02" db="EMBL/GenBank/DDBJ databases">
        <title>First Annotated Genome of the Yellow-green Alga Tribonema minus.</title>
        <authorList>
            <person name="Mahan K.M."/>
        </authorList>
    </citation>
    <scope>NUCLEOTIDE SEQUENCE</scope>
    <source>
        <strain evidence="2">UTEX B ZZ1240</strain>
    </source>
</reference>
<feature type="compositionally biased region" description="Basic and acidic residues" evidence="1">
    <location>
        <begin position="268"/>
        <end position="280"/>
    </location>
</feature>
<dbReference type="SUPFAM" id="SSF52980">
    <property type="entry name" value="Restriction endonuclease-like"/>
    <property type="match status" value="1"/>
</dbReference>
<organism evidence="2 3">
    <name type="scientific">Tribonema minus</name>
    <dbReference type="NCBI Taxonomy" id="303371"/>
    <lineage>
        <taxon>Eukaryota</taxon>
        <taxon>Sar</taxon>
        <taxon>Stramenopiles</taxon>
        <taxon>Ochrophyta</taxon>
        <taxon>PX clade</taxon>
        <taxon>Xanthophyceae</taxon>
        <taxon>Tribonematales</taxon>
        <taxon>Tribonemataceae</taxon>
        <taxon>Tribonema</taxon>
    </lineage>
</organism>
<dbReference type="EMBL" id="JAFCMP010000179">
    <property type="protein sequence ID" value="KAG5183989.1"/>
    <property type="molecule type" value="Genomic_DNA"/>
</dbReference>
<evidence type="ECO:0000313" key="2">
    <source>
        <dbReference type="EMBL" id="KAG5183989.1"/>
    </source>
</evidence>
<sequence length="288" mass="33480">MMLAAKNPHPRDERIRFVDETHTYYIDGSSDGYLSCTTFIHGLFGKFDADAIITKMMKSPKFAIGDYAGMTREEIKAKWDKNRDEAAAAGTAMHLNLEMYYNDEPHAENTKEWDLFCSYQKDFPDYKAYRTEMIVFAEDLKIAGSIDMVYHDPEEPGSYIICDWKRSKEIKMNNRFQKGCSALTRDLDDCNLVHYSLQLNLYKYILQHYYDMKVNAIFLCVLHPNQDTYLKIEGLDLYDRIEALMRERRAKIERSHGVTPPPSKKKRVEVGDGAKYDANKENIPPSNM</sequence>
<comment type="caution">
    <text evidence="2">The sequence shown here is derived from an EMBL/GenBank/DDBJ whole genome shotgun (WGS) entry which is preliminary data.</text>
</comment>
<name>A0A835Z098_9STRA</name>